<name>A0ABX6YU76_9RHOB</name>
<evidence type="ECO:0000256" key="1">
    <source>
        <dbReference type="SAM" id="MobiDB-lite"/>
    </source>
</evidence>
<evidence type="ECO:0000313" key="3">
    <source>
        <dbReference type="Proteomes" id="UP000192422"/>
    </source>
</evidence>
<protein>
    <submittedName>
        <fullName evidence="2">Uncharacterized protein</fullName>
    </submittedName>
</protein>
<organism evidence="2 3">
    <name type="scientific">Thioclava electrotropha</name>
    <dbReference type="NCBI Taxonomy" id="1549850"/>
    <lineage>
        <taxon>Bacteria</taxon>
        <taxon>Pseudomonadati</taxon>
        <taxon>Pseudomonadota</taxon>
        <taxon>Alphaproteobacteria</taxon>
        <taxon>Rhodobacterales</taxon>
        <taxon>Paracoccaceae</taxon>
        <taxon>Thioclava</taxon>
    </lineage>
</organism>
<dbReference type="EMBL" id="CP053562">
    <property type="protein sequence ID" value="QPZ91248.1"/>
    <property type="molecule type" value="Genomic_DNA"/>
</dbReference>
<keyword evidence="3" id="KW-1185">Reference proteome</keyword>
<reference evidence="2 3" key="1">
    <citation type="submission" date="2020-05" db="EMBL/GenBank/DDBJ databases">
        <title>Thioclava electrotropha strain Elox9 finished genome.</title>
        <authorList>
            <person name="Rowe A.R."/>
            <person name="Wilbanks E.G."/>
        </authorList>
    </citation>
    <scope>NUCLEOTIDE SEQUENCE [LARGE SCALE GENOMIC DNA]</scope>
    <source>
        <strain evidence="2 3">Elox9</strain>
    </source>
</reference>
<sequence>MEQDKLKLGIPDDEAALAPIQKYRAPERRSVWPGRVAVGLVALAWAALARKLFGTDAAQAEGVQDGPAHPRQIPTPPPARRRRTRITSPKWGRARHWRKRRSSPIPCPTT</sequence>
<dbReference type="RefSeq" id="WP_198453177.1">
    <property type="nucleotide sequence ID" value="NZ_CP053562.1"/>
</dbReference>
<feature type="region of interest" description="Disordered" evidence="1">
    <location>
        <begin position="60"/>
        <end position="110"/>
    </location>
</feature>
<evidence type="ECO:0000313" key="2">
    <source>
        <dbReference type="EMBL" id="QPZ91248.1"/>
    </source>
</evidence>
<gene>
    <name evidence="2" type="ORF">AKL02_010265</name>
</gene>
<feature type="compositionally biased region" description="Basic residues" evidence="1">
    <location>
        <begin position="92"/>
        <end position="102"/>
    </location>
</feature>
<dbReference type="Proteomes" id="UP000192422">
    <property type="component" value="Chromosome"/>
</dbReference>
<proteinExistence type="predicted"/>
<accession>A0ABX6YU76</accession>